<evidence type="ECO:0000256" key="3">
    <source>
        <dbReference type="ARBA" id="ARBA00023186"/>
    </source>
</evidence>
<keyword evidence="11" id="KW-1185">Reference proteome</keyword>
<dbReference type="SUPFAM" id="SSF90002">
    <property type="entry name" value="Hypothetical protein YjiA, C-terminal domain"/>
    <property type="match status" value="1"/>
</dbReference>
<dbReference type="OrthoDB" id="9808822at2"/>
<sequence>MQTDHIFPPSRLVPQAADLLRLVQNALVRACMDTRFKRLVGWRGFAVCPEPIGAATLRLTGRPGIYGIVPDGCDADGEIGFARFGLHYFPLVGEPLFESLSPAAAVLIAAPEFRARVRNFPAHPELIGPFAIGVLTVGFGRHKDVLSLTLETCEHHRVVSVAGLRAADGAVVVPPGGVEQDVPARALAEDLLDVLACAVTACVGEPPRLLHADSAPADEIVREADGGWHARRCDDNRRLLRTIAWGEVGTLDLDHLRLDGATATETWTAATGAPPPATVAAALWWRTHALDALLAEGAHPEAADRRPSLIVLCGFLGSGKTTLVNQVIEHHRNHDQFVAVIQNEIGAESVDAHLVEESDSVESLDEGCICCTLAGSLAKGAQRLIDRYHPERIVLETTGLANPMNLVDELATLSDLVRLDVMVTVVDADNVLAALATSAVAREQIRGGDVLVLNKCDLVDAAALAAVRGHLRALNDRAPILETCFARIHPALLLGDVDDLPDAAPVADPAADVAAHVAPALACCGGAHHAGAADHHHEHHHEHDHHDHTAREHHPGSHRDGGDGEGAAGHARHDHRADGFVAIRLPQPPGLSRDALFERLAGSPGRAFRIKGIVDLVDGPGPEALQCVGARRELAPLPSVYEGAPFLIFIGQDLDRAALTAHWLPAVAPARDERVPVRA</sequence>
<dbReference type="InterPro" id="IPR011629">
    <property type="entry name" value="CobW-like_C"/>
</dbReference>
<dbReference type="PANTHER" id="PTHR13748">
    <property type="entry name" value="COBW-RELATED"/>
    <property type="match status" value="1"/>
</dbReference>
<evidence type="ECO:0000313" key="10">
    <source>
        <dbReference type="EMBL" id="VCU09623.1"/>
    </source>
</evidence>
<dbReference type="Pfam" id="PF02492">
    <property type="entry name" value="cobW"/>
    <property type="match status" value="1"/>
</dbReference>
<comment type="function">
    <text evidence="5">Zinc chaperone that directly transfers zinc cofactor to target proteins, thereby activating them. Zinc is transferred from the CXCC motif in the GTPase domain to the zinc binding site in target proteins in a process requiring GTP hydrolysis.</text>
</comment>
<organism evidence="10 11">
    <name type="scientific">Rhodoplanes serenus</name>
    <dbReference type="NCBI Taxonomy" id="200615"/>
    <lineage>
        <taxon>Bacteria</taxon>
        <taxon>Pseudomonadati</taxon>
        <taxon>Pseudomonadota</taxon>
        <taxon>Alphaproteobacteria</taxon>
        <taxon>Hyphomicrobiales</taxon>
        <taxon>Nitrobacteraceae</taxon>
        <taxon>Rhodoplanes</taxon>
    </lineage>
</organism>
<evidence type="ECO:0000313" key="11">
    <source>
        <dbReference type="Proteomes" id="UP000289200"/>
    </source>
</evidence>
<evidence type="ECO:0000256" key="5">
    <source>
        <dbReference type="ARBA" id="ARBA00045658"/>
    </source>
</evidence>
<feature type="domain" description="CobW/HypB/UreG nucleotide-binding" evidence="8">
    <location>
        <begin position="310"/>
        <end position="481"/>
    </location>
</feature>
<dbReference type="SUPFAM" id="SSF52540">
    <property type="entry name" value="P-loop containing nucleoside triphosphate hydrolases"/>
    <property type="match status" value="1"/>
</dbReference>
<reference evidence="11" key="1">
    <citation type="submission" date="2018-10" db="EMBL/GenBank/DDBJ databases">
        <authorList>
            <person name="Peiro R."/>
            <person name="Begona"/>
            <person name="Cbmso G."/>
            <person name="Lopez M."/>
            <person name="Gonzalez S."/>
            <person name="Sacristan E."/>
            <person name="Castillo E."/>
        </authorList>
    </citation>
    <scope>NUCLEOTIDE SEQUENCE [LARGE SCALE GENOMIC DNA]</scope>
</reference>
<keyword evidence="1" id="KW-0547">Nucleotide-binding</keyword>
<dbReference type="Pfam" id="PF07683">
    <property type="entry name" value="CobW_C"/>
    <property type="match status" value="1"/>
</dbReference>
<protein>
    <submittedName>
        <fullName evidence="10">Metal chaperone YciC</fullName>
    </submittedName>
</protein>
<dbReference type="Gene3D" id="3.30.1220.10">
    <property type="entry name" value="CobW-like, C-terminal domain"/>
    <property type="match status" value="1"/>
</dbReference>
<dbReference type="Proteomes" id="UP000289200">
    <property type="component" value="Unassembled WGS sequence"/>
</dbReference>
<dbReference type="Gene3D" id="3.40.50.300">
    <property type="entry name" value="P-loop containing nucleotide triphosphate hydrolases"/>
    <property type="match status" value="1"/>
</dbReference>
<name>A0A447CWA9_9BRAD</name>
<dbReference type="CDD" id="cd03112">
    <property type="entry name" value="CobW-like"/>
    <property type="match status" value="1"/>
</dbReference>
<evidence type="ECO:0000259" key="9">
    <source>
        <dbReference type="Pfam" id="PF07683"/>
    </source>
</evidence>
<dbReference type="InterPro" id="IPR036627">
    <property type="entry name" value="CobW-likC_sf"/>
</dbReference>
<feature type="region of interest" description="Disordered" evidence="7">
    <location>
        <begin position="530"/>
        <end position="573"/>
    </location>
</feature>
<evidence type="ECO:0000256" key="6">
    <source>
        <dbReference type="ARBA" id="ARBA00049117"/>
    </source>
</evidence>
<dbReference type="EMBL" id="UWOC01000150">
    <property type="protein sequence ID" value="VCU09623.1"/>
    <property type="molecule type" value="Genomic_DNA"/>
</dbReference>
<comment type="catalytic activity">
    <reaction evidence="6">
        <text>GTP + H2O = GDP + phosphate + H(+)</text>
        <dbReference type="Rhea" id="RHEA:19669"/>
        <dbReference type="ChEBI" id="CHEBI:15377"/>
        <dbReference type="ChEBI" id="CHEBI:15378"/>
        <dbReference type="ChEBI" id="CHEBI:37565"/>
        <dbReference type="ChEBI" id="CHEBI:43474"/>
        <dbReference type="ChEBI" id="CHEBI:58189"/>
    </reaction>
    <physiologicalReaction direction="left-to-right" evidence="6">
        <dbReference type="Rhea" id="RHEA:19670"/>
    </physiologicalReaction>
</comment>
<evidence type="ECO:0000256" key="4">
    <source>
        <dbReference type="ARBA" id="ARBA00034320"/>
    </source>
</evidence>
<dbReference type="InterPro" id="IPR027417">
    <property type="entry name" value="P-loop_NTPase"/>
</dbReference>
<feature type="domain" description="CobW C-terminal" evidence="9">
    <location>
        <begin position="591"/>
        <end position="663"/>
    </location>
</feature>
<dbReference type="GO" id="GO:0005737">
    <property type="term" value="C:cytoplasm"/>
    <property type="evidence" value="ECO:0007669"/>
    <property type="project" value="TreeGrafter"/>
</dbReference>
<dbReference type="AlphaFoldDB" id="A0A447CWA9"/>
<dbReference type="RefSeq" id="WP_129609454.1">
    <property type="nucleotide sequence ID" value="NZ_UWOC01000150.1"/>
</dbReference>
<comment type="caution">
    <text evidence="10">The sequence shown here is derived from an EMBL/GenBank/DDBJ whole genome shotgun (WGS) entry which is preliminary data.</text>
</comment>
<dbReference type="InterPro" id="IPR051316">
    <property type="entry name" value="Zinc-reg_GTPase_activator"/>
</dbReference>
<keyword evidence="3" id="KW-0143">Chaperone</keyword>
<evidence type="ECO:0000256" key="7">
    <source>
        <dbReference type="SAM" id="MobiDB-lite"/>
    </source>
</evidence>
<feature type="compositionally biased region" description="Basic and acidic residues" evidence="7">
    <location>
        <begin position="544"/>
        <end position="562"/>
    </location>
</feature>
<proteinExistence type="inferred from homology"/>
<keyword evidence="2" id="KW-0378">Hydrolase</keyword>
<comment type="similarity">
    <text evidence="4">Belongs to the SIMIBI class G3E GTPase family. ZNG1 subfamily.</text>
</comment>
<dbReference type="InterPro" id="IPR003495">
    <property type="entry name" value="CobW/HypB/UreG_nucleotide-bd"/>
</dbReference>
<evidence type="ECO:0000256" key="1">
    <source>
        <dbReference type="ARBA" id="ARBA00022741"/>
    </source>
</evidence>
<dbReference type="PANTHER" id="PTHR13748:SF62">
    <property type="entry name" value="COBW DOMAIN-CONTAINING PROTEIN"/>
    <property type="match status" value="1"/>
</dbReference>
<evidence type="ECO:0000259" key="8">
    <source>
        <dbReference type="Pfam" id="PF02492"/>
    </source>
</evidence>
<gene>
    <name evidence="10" type="primary">yciC</name>
    <name evidence="10" type="ORF">RHODGE_RHODGE_02794</name>
</gene>
<accession>A0A447CWA9</accession>
<dbReference type="GO" id="GO:0016787">
    <property type="term" value="F:hydrolase activity"/>
    <property type="evidence" value="ECO:0007669"/>
    <property type="project" value="UniProtKB-KW"/>
</dbReference>
<dbReference type="GO" id="GO:0000166">
    <property type="term" value="F:nucleotide binding"/>
    <property type="evidence" value="ECO:0007669"/>
    <property type="project" value="UniProtKB-KW"/>
</dbReference>
<evidence type="ECO:0000256" key="2">
    <source>
        <dbReference type="ARBA" id="ARBA00022801"/>
    </source>
</evidence>